<dbReference type="AlphaFoldDB" id="A0A5S9PIT8"/>
<evidence type="ECO:0000256" key="2">
    <source>
        <dbReference type="SAM" id="Phobius"/>
    </source>
</evidence>
<protein>
    <submittedName>
        <fullName evidence="3">Uncharacterized protein</fullName>
    </submittedName>
</protein>
<reference evidence="3 4" key="1">
    <citation type="submission" date="2019-11" db="EMBL/GenBank/DDBJ databases">
        <authorList>
            <person name="Holert J."/>
        </authorList>
    </citation>
    <scope>NUCLEOTIDE SEQUENCE [LARGE SCALE GENOMIC DNA]</scope>
    <source>
        <strain evidence="3">SB11_3</strain>
    </source>
</reference>
<feature type="region of interest" description="Disordered" evidence="1">
    <location>
        <begin position="396"/>
        <end position="424"/>
    </location>
</feature>
<keyword evidence="2" id="KW-1133">Transmembrane helix</keyword>
<evidence type="ECO:0000256" key="1">
    <source>
        <dbReference type="SAM" id="MobiDB-lite"/>
    </source>
</evidence>
<name>A0A5S9PIT8_9GAMM</name>
<sequence length="509" mass="57440">MSQPEYQFRWYGELKTGVSAAAAAKHIAREFSIDPTDVMAIIQQDDLLFEKHLNAFQLRAYESLFDSVGAIFQVRQQDQASAIPEENAAEDKPTAISVFVLQCYKLALLAMVVGGVADKLLNYISVDASIFAYVPGFILLVIGNFFWADEREERLWLKLASISGFIGFGLLLLTPNQHQAGAAGSQQLLGLASLAAAVFVIATYLTTGAAVSTYVDQPAHPLMERYQYPDGSMLSAPKDVEALSTHVATRIDAAFLLINKHDLSLSDKRDLSRAMVDTFEQWAMLMNYQAYVYRQEQLIAPDYLAPLFLNTHNLERQKYQFYRQIDTQRERLDDLQFTDALAIDFGAISVDPIDQLTLAERKPTDASHFNRVAFKLSSTLHQSDSYTPTRMAPKLFMASSNRKPQKKKDNSQPRVAVDDLPNRAGFPDGTYENWQMVQEGNMLTFSLRGSFDRRKAVYLMHRWPKVEGRRMRNSGYAHFSRVGGLLPNRLFAQGGAFELFGHAMFEKYE</sequence>
<evidence type="ECO:0000313" key="3">
    <source>
        <dbReference type="EMBL" id="CAA0103822.1"/>
    </source>
</evidence>
<proteinExistence type="predicted"/>
<feature type="transmembrane region" description="Helical" evidence="2">
    <location>
        <begin position="155"/>
        <end position="174"/>
    </location>
</feature>
<dbReference type="EMBL" id="CACSIO010000011">
    <property type="protein sequence ID" value="CAA0103822.1"/>
    <property type="molecule type" value="Genomic_DNA"/>
</dbReference>
<feature type="compositionally biased region" description="Basic and acidic residues" evidence="1">
    <location>
        <begin position="407"/>
        <end position="421"/>
    </location>
</feature>
<accession>A0A5S9PIT8</accession>
<keyword evidence="2" id="KW-0472">Membrane</keyword>
<keyword evidence="4" id="KW-1185">Reference proteome</keyword>
<gene>
    <name evidence="3" type="ORF">OPDIPICF_04573</name>
</gene>
<dbReference type="Proteomes" id="UP000441399">
    <property type="component" value="Unassembled WGS sequence"/>
</dbReference>
<organism evidence="3 4">
    <name type="scientific">BD1-7 clade bacterium</name>
    <dbReference type="NCBI Taxonomy" id="2029982"/>
    <lineage>
        <taxon>Bacteria</taxon>
        <taxon>Pseudomonadati</taxon>
        <taxon>Pseudomonadota</taxon>
        <taxon>Gammaproteobacteria</taxon>
        <taxon>Cellvibrionales</taxon>
        <taxon>Spongiibacteraceae</taxon>
        <taxon>BD1-7 clade</taxon>
    </lineage>
</organism>
<keyword evidence="2" id="KW-0812">Transmembrane</keyword>
<evidence type="ECO:0000313" key="4">
    <source>
        <dbReference type="Proteomes" id="UP000441399"/>
    </source>
</evidence>
<feature type="transmembrane region" description="Helical" evidence="2">
    <location>
        <begin position="130"/>
        <end position="148"/>
    </location>
</feature>
<feature type="transmembrane region" description="Helical" evidence="2">
    <location>
        <begin position="194"/>
        <end position="215"/>
    </location>
</feature>